<evidence type="ECO:0000256" key="1">
    <source>
        <dbReference type="SAM" id="Coils"/>
    </source>
</evidence>
<organism evidence="2 3">
    <name type="scientific">Novosphingobium chloroacetimidivorans</name>
    <dbReference type="NCBI Taxonomy" id="1428314"/>
    <lineage>
        <taxon>Bacteria</taxon>
        <taxon>Pseudomonadati</taxon>
        <taxon>Pseudomonadota</taxon>
        <taxon>Alphaproteobacteria</taxon>
        <taxon>Sphingomonadales</taxon>
        <taxon>Sphingomonadaceae</taxon>
        <taxon>Novosphingobium</taxon>
    </lineage>
</organism>
<feature type="coiled-coil region" evidence="1">
    <location>
        <begin position="400"/>
        <end position="427"/>
    </location>
</feature>
<dbReference type="AlphaFoldDB" id="A0A7W7K671"/>
<dbReference type="SUPFAM" id="SSF52540">
    <property type="entry name" value="P-loop containing nucleoside triphosphate hydrolases"/>
    <property type="match status" value="1"/>
</dbReference>
<dbReference type="Proteomes" id="UP000555448">
    <property type="component" value="Unassembled WGS sequence"/>
</dbReference>
<evidence type="ECO:0000313" key="3">
    <source>
        <dbReference type="Proteomes" id="UP000555448"/>
    </source>
</evidence>
<dbReference type="Pfam" id="PF13481">
    <property type="entry name" value="AAA_25"/>
    <property type="match status" value="1"/>
</dbReference>
<keyword evidence="3" id="KW-1185">Reference proteome</keyword>
<comment type="caution">
    <text evidence="2">The sequence shown here is derived from an EMBL/GenBank/DDBJ whole genome shotgun (WGS) entry which is preliminary data.</text>
</comment>
<proteinExistence type="predicted"/>
<dbReference type="Gene3D" id="3.40.50.300">
    <property type="entry name" value="P-loop containing nucleotide triphosphate hydrolases"/>
    <property type="match status" value="1"/>
</dbReference>
<keyword evidence="1" id="KW-0175">Coiled coil</keyword>
<dbReference type="EMBL" id="JACHLR010000001">
    <property type="protein sequence ID" value="MBB4856997.1"/>
    <property type="molecule type" value="Genomic_DNA"/>
</dbReference>
<protein>
    <recommendedName>
        <fullName evidence="4">AAA family ATPase</fullName>
    </recommendedName>
</protein>
<accession>A0A7W7K671</accession>
<gene>
    <name evidence="2" type="ORF">HNO88_000294</name>
</gene>
<evidence type="ECO:0008006" key="4">
    <source>
        <dbReference type="Google" id="ProtNLM"/>
    </source>
</evidence>
<evidence type="ECO:0000313" key="2">
    <source>
        <dbReference type="EMBL" id="MBB4856997.1"/>
    </source>
</evidence>
<dbReference type="RefSeq" id="WP_184242041.1">
    <property type="nucleotide sequence ID" value="NZ_JACHLR010000001.1"/>
</dbReference>
<name>A0A7W7K671_9SPHN</name>
<dbReference type="InterPro" id="IPR027417">
    <property type="entry name" value="P-loop_NTPase"/>
</dbReference>
<reference evidence="2 3" key="1">
    <citation type="submission" date="2020-08" db="EMBL/GenBank/DDBJ databases">
        <title>Functional genomics of gut bacteria from endangered species of beetles.</title>
        <authorList>
            <person name="Carlos-Shanley C."/>
        </authorList>
    </citation>
    <scope>NUCLEOTIDE SEQUENCE [LARGE SCALE GENOMIC DNA]</scope>
    <source>
        <strain evidence="2 3">S00245</strain>
    </source>
</reference>
<sequence length="730" mass="80769">MATVVQSMIEPDAEAIKAHLCVLFEPCSEHYPQGLIELRYGQDKPNQSTYFASNENGIADAVSFAANRSREGCNVYVGVNPRKPTTRGSAEDTDVAVAFWQFADLDSVEAVDQAGRRMKALPPTMTVTTGTEPHRRPHLYWKLEEPVGNMPAWTERQRGIAQSFDGDAVINPSRIMRLAGTVNYPPRHKLERGYRMELTSLRTQFSDEREPVSPEQISTAYPMREKAGDPHLLQQDGQSTLQAMRRTQVQDLIDACLRGDAWHNHMIRLVAHLAYNGRTSAEILALADHITLPGYSVDQTRREMNTALEGARAKWALPEPEDSVEVSEAKREAETSLDVIDAFDFEESAIPVRPWIIPGVMLAGYTHMLVAPGGSGKSLFTLQLGITLATGAEWGGWAPRKRVRTLIVNVEDDIDEQRRRLSAARNVMKPDEALLPGMMHLIRNAESIVVAKSDPTRKAVVSTPIVETLKRYIIENEIGALIVDPFAETFEGDENSNSEVKWAMRIWRDEIARPTGCAVYLVHHTTKYANAGAGDANVVRGAGAIVNSTRISATLMPMTQDEAKLLGIDPEKRNRYVRYDDAKANQSLLSGKAHWFEKISVEIANGTGLTQADEVGALAPWTPPDAFNDISTHHIKIALERISRGMEGEDGAPTGERFSLHKAGSTGKRWAGNVLIECFGVEAPVATKMLKTWVENGVISELEYDDPVQRKKRNGVTVDMRAVNQMGFGA</sequence>